<feature type="compositionally biased region" description="Polar residues" evidence="1">
    <location>
        <begin position="350"/>
        <end position="366"/>
    </location>
</feature>
<dbReference type="Proteomes" id="UP001165083">
    <property type="component" value="Unassembled WGS sequence"/>
</dbReference>
<dbReference type="OrthoDB" id="124292at2759"/>
<dbReference type="EMBL" id="BSXW01000253">
    <property type="protein sequence ID" value="GMF16510.1"/>
    <property type="molecule type" value="Genomic_DNA"/>
</dbReference>
<dbReference type="AlphaFoldDB" id="A0A9W6TNA5"/>
<feature type="compositionally biased region" description="Low complexity" evidence="1">
    <location>
        <begin position="226"/>
        <end position="253"/>
    </location>
</feature>
<evidence type="ECO:0000313" key="4">
    <source>
        <dbReference type="Proteomes" id="UP001165083"/>
    </source>
</evidence>
<evidence type="ECO:0000256" key="1">
    <source>
        <dbReference type="SAM" id="MobiDB-lite"/>
    </source>
</evidence>
<sequence>MQPAVAALLTLLSLAGLSTTSLAAECTDSEATYTDSLWDNAAATSACSPYVTATNPVYIDAPCTATDCVSVMEGVAENLPDCTYSGVSNKIELQNALTVCNGGDTTDAGSPTIVTDAPDTSTTTSTTTTTPTTTSSSTTDCTADEYQSTEDLYDTAAASSACSPYATSTSLLVMFDTPCSATDCIDVMTQLAADLPDCLYDGANQKAELTSNLGVCTGDSTNEVDSSTPVSTSSGSSSSPPTPASTASSTGCTTTEVNEMWDLYESTALSDECAADSTVNGYSVYIFTTCGTDCADKIKDLAEALPNCYYDYEYMNKKQDVLEELEWCDSSMSYSISVTIYPDSSIEFGSSSGGTDSSPFASSDQADSAPYATEGLPGDTTLDSSTAESTDSASPPRISVDPLGLGVISTFLAAMFLAF</sequence>
<feature type="compositionally biased region" description="Low complexity" evidence="1">
    <location>
        <begin position="115"/>
        <end position="141"/>
    </location>
</feature>
<protein>
    <submittedName>
        <fullName evidence="3">Unnamed protein product</fullName>
    </submittedName>
</protein>
<dbReference type="InterPro" id="IPR002200">
    <property type="entry name" value="Elicitin"/>
</dbReference>
<feature type="region of interest" description="Disordered" evidence="1">
    <location>
        <begin position="350"/>
        <end position="396"/>
    </location>
</feature>
<comment type="caution">
    <text evidence="3">The sequence shown here is derived from an EMBL/GenBank/DDBJ whole genome shotgun (WGS) entry which is preliminary data.</text>
</comment>
<keyword evidence="4" id="KW-1185">Reference proteome</keyword>
<feature type="signal peptide" evidence="2">
    <location>
        <begin position="1"/>
        <end position="23"/>
    </location>
</feature>
<proteinExistence type="predicted"/>
<gene>
    <name evidence="3" type="ORF">Plil01_000589500</name>
</gene>
<name>A0A9W6TNA5_9STRA</name>
<reference evidence="3" key="1">
    <citation type="submission" date="2023-04" db="EMBL/GenBank/DDBJ databases">
        <title>Phytophthora lilii NBRC 32176.</title>
        <authorList>
            <person name="Ichikawa N."/>
            <person name="Sato H."/>
            <person name="Tonouchi N."/>
        </authorList>
    </citation>
    <scope>NUCLEOTIDE SEQUENCE</scope>
    <source>
        <strain evidence="3">NBRC 32176</strain>
    </source>
</reference>
<keyword evidence="2" id="KW-0732">Signal</keyword>
<organism evidence="3 4">
    <name type="scientific">Phytophthora lilii</name>
    <dbReference type="NCBI Taxonomy" id="2077276"/>
    <lineage>
        <taxon>Eukaryota</taxon>
        <taxon>Sar</taxon>
        <taxon>Stramenopiles</taxon>
        <taxon>Oomycota</taxon>
        <taxon>Peronosporomycetes</taxon>
        <taxon>Peronosporales</taxon>
        <taxon>Peronosporaceae</taxon>
        <taxon>Phytophthora</taxon>
    </lineage>
</organism>
<dbReference type="GO" id="GO:0005576">
    <property type="term" value="C:extracellular region"/>
    <property type="evidence" value="ECO:0007669"/>
    <property type="project" value="InterPro"/>
</dbReference>
<evidence type="ECO:0000256" key="2">
    <source>
        <dbReference type="SAM" id="SignalP"/>
    </source>
</evidence>
<feature type="compositionally biased region" description="Low complexity" evidence="1">
    <location>
        <begin position="379"/>
        <end position="394"/>
    </location>
</feature>
<dbReference type="SMART" id="SM01187">
    <property type="entry name" value="Elicitin"/>
    <property type="match status" value="3"/>
</dbReference>
<accession>A0A9W6TNA5</accession>
<evidence type="ECO:0000313" key="3">
    <source>
        <dbReference type="EMBL" id="GMF16510.1"/>
    </source>
</evidence>
<feature type="chain" id="PRO_5040745663" evidence="2">
    <location>
        <begin position="24"/>
        <end position="419"/>
    </location>
</feature>
<feature type="region of interest" description="Disordered" evidence="1">
    <location>
        <begin position="220"/>
        <end position="253"/>
    </location>
</feature>
<feature type="region of interest" description="Disordered" evidence="1">
    <location>
        <begin position="110"/>
        <end position="141"/>
    </location>
</feature>